<dbReference type="Pfam" id="PF01420">
    <property type="entry name" value="Methylase_S"/>
    <property type="match status" value="2"/>
</dbReference>
<dbReference type="InterPro" id="IPR000055">
    <property type="entry name" value="Restrct_endonuc_typeI_TRD"/>
</dbReference>
<dbReference type="Gene3D" id="3.90.220.20">
    <property type="entry name" value="DNA methylase specificity domains"/>
    <property type="match status" value="2"/>
</dbReference>
<proteinExistence type="inferred from homology"/>
<keyword evidence="2" id="KW-0680">Restriction system</keyword>
<sequence length="457" mass="50563">MDGDAQSIPRGWAIARLGDVIPKARPKIQADPKSSLPFIGMDHIEPESFHLIGQDSFAKMKSAGSYFRPGDVLYGRLRPYLNKIHRAKFEGVASAEFIVLPSSEFYDGDFVKYLLHQRKFVDFAMSRSSGDRPRVKFDGISDFEFPLPPLNEQCRIVEKIETLFARLDKGEEALRDVQRLLARYRQSVLKAAVTGQLTADWRAENADRLEHGRDLLARILQTRRETWDGRGKYKEPTAPDTTDLPELPEGWVWASGNQLFSWSSGKFLPTKKQAGGEIPVYGGNGVNGFHDDYLIAEPTMVIGRVGAHCGNVHLTTGPAWVTDNAIYATLLPSECDLRFLTMLFRRAKLGESSKGGAQPFVNQEALNSTLVPLSPVAEQLEIMARLDADSSNSNAIEAACKTELVRSAALRQSILKDAFAGRLVAQDPADEPAAALLARIKETRAAAPGQSRRRARA</sequence>
<evidence type="ECO:0000313" key="5">
    <source>
        <dbReference type="EMBL" id="KAA5801063.1"/>
    </source>
</evidence>
<protein>
    <recommendedName>
        <fullName evidence="4">Type I restriction modification DNA specificity domain-containing protein</fullName>
    </recommendedName>
</protein>
<dbReference type="PANTHER" id="PTHR43140">
    <property type="entry name" value="TYPE-1 RESTRICTION ENZYME ECOKI SPECIFICITY PROTEIN"/>
    <property type="match status" value="1"/>
</dbReference>
<evidence type="ECO:0000256" key="2">
    <source>
        <dbReference type="ARBA" id="ARBA00022747"/>
    </source>
</evidence>
<dbReference type="Proteomes" id="UP000325122">
    <property type="component" value="Unassembled WGS sequence"/>
</dbReference>
<evidence type="ECO:0000313" key="6">
    <source>
        <dbReference type="Proteomes" id="UP000325122"/>
    </source>
</evidence>
<dbReference type="PANTHER" id="PTHR43140:SF1">
    <property type="entry name" value="TYPE I RESTRICTION ENZYME ECOKI SPECIFICITY SUBUNIT"/>
    <property type="match status" value="1"/>
</dbReference>
<dbReference type="CDD" id="cd17266">
    <property type="entry name" value="RMtype1_S_Sau1132ORF3780P-TRD2-CR2_like"/>
    <property type="match status" value="1"/>
</dbReference>
<evidence type="ECO:0000256" key="1">
    <source>
        <dbReference type="ARBA" id="ARBA00010923"/>
    </source>
</evidence>
<dbReference type="RefSeq" id="WP_150024082.1">
    <property type="nucleotide sequence ID" value="NZ_VWOJ01000005.1"/>
</dbReference>
<dbReference type="InterPro" id="IPR051212">
    <property type="entry name" value="Type-I_RE_S_subunit"/>
</dbReference>
<accession>A0A5M6Z8U0</accession>
<comment type="caution">
    <text evidence="5">The sequence shown here is derived from an EMBL/GenBank/DDBJ whole genome shotgun (WGS) entry which is preliminary data.</text>
</comment>
<evidence type="ECO:0000259" key="4">
    <source>
        <dbReference type="Pfam" id="PF01420"/>
    </source>
</evidence>
<dbReference type="AlphaFoldDB" id="A0A5M6Z8U0"/>
<name>A0A5M6Z8U0_9PROT</name>
<dbReference type="GO" id="GO:0009307">
    <property type="term" value="P:DNA restriction-modification system"/>
    <property type="evidence" value="ECO:0007669"/>
    <property type="project" value="UniProtKB-KW"/>
</dbReference>
<dbReference type="SUPFAM" id="SSF116734">
    <property type="entry name" value="DNA methylase specificity domain"/>
    <property type="match status" value="2"/>
</dbReference>
<keyword evidence="6" id="KW-1185">Reference proteome</keyword>
<organism evidence="5 6">
    <name type="scientific">Alkalicaulis satelles</name>
    <dbReference type="NCBI Taxonomy" id="2609175"/>
    <lineage>
        <taxon>Bacteria</taxon>
        <taxon>Pseudomonadati</taxon>
        <taxon>Pseudomonadota</taxon>
        <taxon>Alphaproteobacteria</taxon>
        <taxon>Maricaulales</taxon>
        <taxon>Maricaulaceae</taxon>
        <taxon>Alkalicaulis</taxon>
    </lineage>
</organism>
<comment type="similarity">
    <text evidence="1">Belongs to the type-I restriction system S methylase family.</text>
</comment>
<feature type="domain" description="Type I restriction modification DNA specificity" evidence="4">
    <location>
        <begin position="91"/>
        <end position="170"/>
    </location>
</feature>
<reference evidence="5 6" key="1">
    <citation type="submission" date="2019-09" db="EMBL/GenBank/DDBJ databases">
        <authorList>
            <person name="Kevbrin V."/>
            <person name="Grouzdev D.S."/>
        </authorList>
    </citation>
    <scope>NUCLEOTIDE SEQUENCE [LARGE SCALE GENOMIC DNA]</scope>
    <source>
        <strain evidence="5 6">G-192</strain>
    </source>
</reference>
<dbReference type="InterPro" id="IPR044946">
    <property type="entry name" value="Restrct_endonuc_typeI_TRD_sf"/>
</dbReference>
<dbReference type="EMBL" id="VWOJ01000005">
    <property type="protein sequence ID" value="KAA5801063.1"/>
    <property type="molecule type" value="Genomic_DNA"/>
</dbReference>
<keyword evidence="3" id="KW-0238">DNA-binding</keyword>
<evidence type="ECO:0000256" key="3">
    <source>
        <dbReference type="ARBA" id="ARBA00023125"/>
    </source>
</evidence>
<dbReference type="GO" id="GO:0003677">
    <property type="term" value="F:DNA binding"/>
    <property type="evidence" value="ECO:0007669"/>
    <property type="project" value="UniProtKB-KW"/>
</dbReference>
<feature type="domain" description="Type I restriction modification DNA specificity" evidence="4">
    <location>
        <begin position="248"/>
        <end position="404"/>
    </location>
</feature>
<gene>
    <name evidence="5" type="ORF">F1654_13480</name>
</gene>